<protein>
    <submittedName>
        <fullName evidence="1">Uncharacterized protein</fullName>
    </submittedName>
</protein>
<dbReference type="RefSeq" id="WP_003698500.1">
    <property type="nucleotide sequence ID" value="NZ_BLTK01000082.1"/>
</dbReference>
<evidence type="ECO:0000313" key="1">
    <source>
        <dbReference type="EMBL" id="TJX06802.1"/>
    </source>
</evidence>
<dbReference type="AlphaFoldDB" id="A0AAX2TTB5"/>
<reference evidence="1 2" key="1">
    <citation type="submission" date="2019-04" db="EMBL/GenBank/DDBJ databases">
        <title>The CDC panel for molecular diagnostics of ciprofloxacin resistance and its use for research and clinical development.</title>
        <authorList>
            <person name="Liu H."/>
            <person name="Tang K."/>
            <person name="Pham C."/>
            <person name="Schmerer M."/>
        </authorList>
    </citation>
    <scope>NUCLEOTIDE SEQUENCE [LARGE SCALE GENOMIC DNA]</scope>
    <source>
        <strain evidence="1 2">LRRBGS_0742</strain>
    </source>
</reference>
<evidence type="ECO:0000313" key="2">
    <source>
        <dbReference type="Proteomes" id="UP000307092"/>
    </source>
</evidence>
<dbReference type="EMBL" id="SUQX01000002">
    <property type="protein sequence ID" value="TJX06802.1"/>
    <property type="molecule type" value="Genomic_DNA"/>
</dbReference>
<name>A0AAX2TTB5_NEIGO</name>
<organism evidence="1 2">
    <name type="scientific">Neisseria gonorrhoeae</name>
    <dbReference type="NCBI Taxonomy" id="485"/>
    <lineage>
        <taxon>Bacteria</taxon>
        <taxon>Pseudomonadati</taxon>
        <taxon>Pseudomonadota</taxon>
        <taxon>Betaproteobacteria</taxon>
        <taxon>Neisseriales</taxon>
        <taxon>Neisseriaceae</taxon>
        <taxon>Neisseria</taxon>
    </lineage>
</organism>
<sequence length="217" mass="23145">MPGKKNTPIIRQNHTGWGVQSTIDSDVVLSAANNIVEVGGSPMNQEGITAHGNATITLKAKENNKITVENAAYSSDGISTLINRTGARPGTRDDGNKIILEAGGDNIVTMKSGDADADYVNNSKVLTETPYYKSKRGSNGIFAYGDKSLVKLIGENNIVKSEISEKSKALNGGFRHIGIYSWQNAKVELSAKSDNIVQGGIWGLYSNNSSISLKGKK</sequence>
<comment type="caution">
    <text evidence="1">The sequence shown here is derived from an EMBL/GenBank/DDBJ whole genome shotgun (WGS) entry which is preliminary data.</text>
</comment>
<proteinExistence type="predicted"/>
<accession>A0AAX2TTB5</accession>
<dbReference type="Proteomes" id="UP000307092">
    <property type="component" value="Unassembled WGS sequence"/>
</dbReference>
<gene>
    <name evidence="1" type="ORF">E8M63_01995</name>
</gene>